<keyword evidence="2" id="KW-1185">Reference proteome</keyword>
<proteinExistence type="predicted"/>
<name>A0AAV4JLR9_9GAST</name>
<comment type="caution">
    <text evidence="1">The sequence shown here is derived from an EMBL/GenBank/DDBJ whole genome shotgun (WGS) entry which is preliminary data.</text>
</comment>
<reference evidence="1 2" key="1">
    <citation type="journal article" date="2021" name="Elife">
        <title>Chloroplast acquisition without the gene transfer in kleptoplastic sea slugs, Plakobranchus ocellatus.</title>
        <authorList>
            <person name="Maeda T."/>
            <person name="Takahashi S."/>
            <person name="Yoshida T."/>
            <person name="Shimamura S."/>
            <person name="Takaki Y."/>
            <person name="Nagai Y."/>
            <person name="Toyoda A."/>
            <person name="Suzuki Y."/>
            <person name="Arimoto A."/>
            <person name="Ishii H."/>
            <person name="Satoh N."/>
            <person name="Nishiyama T."/>
            <person name="Hasebe M."/>
            <person name="Maruyama T."/>
            <person name="Minagawa J."/>
            <person name="Obokata J."/>
            <person name="Shigenobu S."/>
        </authorList>
    </citation>
    <scope>NUCLEOTIDE SEQUENCE [LARGE SCALE GENOMIC DNA]</scope>
</reference>
<dbReference type="Proteomes" id="UP000762676">
    <property type="component" value="Unassembled WGS sequence"/>
</dbReference>
<accession>A0AAV4JLR9</accession>
<dbReference type="EMBL" id="BMAT01007000">
    <property type="protein sequence ID" value="GFS23718.1"/>
    <property type="molecule type" value="Genomic_DNA"/>
</dbReference>
<sequence length="87" mass="10130">MRRTKKDEQVFAKHGTWEGLSSPGTNFTHTPTLHTHAVWVWHRSEHWPCVGTGGLKTTVRTRTSYSPGLCGEQAREFFFTLWEEREK</sequence>
<evidence type="ECO:0000313" key="1">
    <source>
        <dbReference type="EMBL" id="GFS23718.1"/>
    </source>
</evidence>
<gene>
    <name evidence="1" type="ORF">ElyMa_003396200</name>
</gene>
<organism evidence="1 2">
    <name type="scientific">Elysia marginata</name>
    <dbReference type="NCBI Taxonomy" id="1093978"/>
    <lineage>
        <taxon>Eukaryota</taxon>
        <taxon>Metazoa</taxon>
        <taxon>Spiralia</taxon>
        <taxon>Lophotrochozoa</taxon>
        <taxon>Mollusca</taxon>
        <taxon>Gastropoda</taxon>
        <taxon>Heterobranchia</taxon>
        <taxon>Euthyneura</taxon>
        <taxon>Panpulmonata</taxon>
        <taxon>Sacoglossa</taxon>
        <taxon>Placobranchoidea</taxon>
        <taxon>Plakobranchidae</taxon>
        <taxon>Elysia</taxon>
    </lineage>
</organism>
<evidence type="ECO:0000313" key="2">
    <source>
        <dbReference type="Proteomes" id="UP000762676"/>
    </source>
</evidence>
<dbReference type="AlphaFoldDB" id="A0AAV4JLR9"/>
<protein>
    <submittedName>
        <fullName evidence="1">Uncharacterized protein</fullName>
    </submittedName>
</protein>